<sequence>MRDLAVSAPRSLGNGAPLLTGLTALGDILLLQAWLNGDLLMIAVMALHLGLTLAFGALFWLLCGRSTSPVLASFAIMALFGPFGGPVLMMIGPGVVAPAARAARPRRRAPSPEQPRDAAEDLFDQICQRRRHPLPRDGMAGFLHTFEAGTLRQQQEAIAAISRAYHPDMRPALSAALASPVPALRVQAAAVYAKLRGTYGNRAKEILADPGQSRDRAAILEVAASGFVDEDTCGRLLALAAEDRSPVPNPALPAPTLPRRPALEAMPRLKRYSCGGLA</sequence>
<keyword evidence="1" id="KW-1133">Transmembrane helix</keyword>
<feature type="transmembrane region" description="Helical" evidence="1">
    <location>
        <begin position="40"/>
        <end position="63"/>
    </location>
</feature>
<name>A0ABV7U785_9RHOB</name>
<dbReference type="Proteomes" id="UP001595539">
    <property type="component" value="Unassembled WGS sequence"/>
</dbReference>
<keyword evidence="3" id="KW-1185">Reference proteome</keyword>
<protein>
    <submittedName>
        <fullName evidence="2">Uncharacterized protein</fullName>
    </submittedName>
</protein>
<evidence type="ECO:0000256" key="1">
    <source>
        <dbReference type="SAM" id="Phobius"/>
    </source>
</evidence>
<comment type="caution">
    <text evidence="2">The sequence shown here is derived from an EMBL/GenBank/DDBJ whole genome shotgun (WGS) entry which is preliminary data.</text>
</comment>
<dbReference type="EMBL" id="JBHRXY010000015">
    <property type="protein sequence ID" value="MFC3630818.1"/>
    <property type="molecule type" value="Genomic_DNA"/>
</dbReference>
<accession>A0ABV7U785</accession>
<organism evidence="2 3">
    <name type="scientific">Paracoccus angustae</name>
    <dbReference type="NCBI Taxonomy" id="1671480"/>
    <lineage>
        <taxon>Bacteria</taxon>
        <taxon>Pseudomonadati</taxon>
        <taxon>Pseudomonadota</taxon>
        <taxon>Alphaproteobacteria</taxon>
        <taxon>Rhodobacterales</taxon>
        <taxon>Paracoccaceae</taxon>
        <taxon>Paracoccus</taxon>
    </lineage>
</organism>
<proteinExistence type="predicted"/>
<gene>
    <name evidence="2" type="ORF">ACFOM8_15340</name>
</gene>
<feature type="transmembrane region" description="Helical" evidence="1">
    <location>
        <begin position="12"/>
        <end position="34"/>
    </location>
</feature>
<keyword evidence="1" id="KW-0472">Membrane</keyword>
<reference evidence="3" key="1">
    <citation type="journal article" date="2019" name="Int. J. Syst. Evol. Microbiol.">
        <title>The Global Catalogue of Microorganisms (GCM) 10K type strain sequencing project: providing services to taxonomists for standard genome sequencing and annotation.</title>
        <authorList>
            <consortium name="The Broad Institute Genomics Platform"/>
            <consortium name="The Broad Institute Genome Sequencing Center for Infectious Disease"/>
            <person name="Wu L."/>
            <person name="Ma J."/>
        </authorList>
    </citation>
    <scope>NUCLEOTIDE SEQUENCE [LARGE SCALE GENOMIC DNA]</scope>
    <source>
        <strain evidence="3">KCTC 42473</strain>
    </source>
</reference>
<keyword evidence="1" id="KW-0812">Transmembrane</keyword>
<feature type="transmembrane region" description="Helical" evidence="1">
    <location>
        <begin position="70"/>
        <end position="91"/>
    </location>
</feature>
<evidence type="ECO:0000313" key="3">
    <source>
        <dbReference type="Proteomes" id="UP001595539"/>
    </source>
</evidence>
<dbReference type="RefSeq" id="WP_377762830.1">
    <property type="nucleotide sequence ID" value="NZ_JBHRXY010000015.1"/>
</dbReference>
<evidence type="ECO:0000313" key="2">
    <source>
        <dbReference type="EMBL" id="MFC3630818.1"/>
    </source>
</evidence>